<dbReference type="Gene3D" id="3.40.605.10">
    <property type="entry name" value="Aldehyde Dehydrogenase, Chain A, domain 1"/>
    <property type="match status" value="1"/>
</dbReference>
<dbReference type="InterPro" id="IPR015590">
    <property type="entry name" value="Aldehyde_DH_dom"/>
</dbReference>
<dbReference type="Pfam" id="PF00171">
    <property type="entry name" value="Aldedh"/>
    <property type="match status" value="1"/>
</dbReference>
<dbReference type="InterPro" id="IPR016161">
    <property type="entry name" value="Ald_DH/histidinol_DH"/>
</dbReference>
<feature type="non-terminal residue" evidence="2">
    <location>
        <position position="112"/>
    </location>
</feature>
<sequence>MPIKNPHSEKTSPAVQVDLPPSKHFIGGEWVDSSSGSTNGSIDPATEEVHAQIAAGNEADVDAAVQSASAAFQDESWRRMPPAKRARILWRMAELVDENRANLALCESLDTG</sequence>
<dbReference type="PANTHER" id="PTHR11699">
    <property type="entry name" value="ALDEHYDE DEHYDROGENASE-RELATED"/>
    <property type="match status" value="1"/>
</dbReference>
<dbReference type="SUPFAM" id="SSF53720">
    <property type="entry name" value="ALDH-like"/>
    <property type="match status" value="1"/>
</dbReference>
<dbReference type="InterPro" id="IPR016162">
    <property type="entry name" value="Ald_DH_N"/>
</dbReference>
<reference evidence="2" key="1">
    <citation type="submission" date="2018-05" db="EMBL/GenBank/DDBJ databases">
        <authorList>
            <person name="Lanie J.A."/>
            <person name="Ng W.-L."/>
            <person name="Kazmierczak K.M."/>
            <person name="Andrzejewski T.M."/>
            <person name="Davidsen T.M."/>
            <person name="Wayne K.J."/>
            <person name="Tettelin H."/>
            <person name="Glass J.I."/>
            <person name="Rusch D."/>
            <person name="Podicherti R."/>
            <person name="Tsui H.-C.T."/>
            <person name="Winkler M.E."/>
        </authorList>
    </citation>
    <scope>NUCLEOTIDE SEQUENCE</scope>
</reference>
<organism evidence="2">
    <name type="scientific">marine metagenome</name>
    <dbReference type="NCBI Taxonomy" id="408172"/>
    <lineage>
        <taxon>unclassified sequences</taxon>
        <taxon>metagenomes</taxon>
        <taxon>ecological metagenomes</taxon>
    </lineage>
</organism>
<evidence type="ECO:0000259" key="1">
    <source>
        <dbReference type="Pfam" id="PF00171"/>
    </source>
</evidence>
<dbReference type="EMBL" id="UINC01091394">
    <property type="protein sequence ID" value="SVC44120.1"/>
    <property type="molecule type" value="Genomic_DNA"/>
</dbReference>
<evidence type="ECO:0000313" key="2">
    <source>
        <dbReference type="EMBL" id="SVC44120.1"/>
    </source>
</evidence>
<gene>
    <name evidence="2" type="ORF">METZ01_LOCUS296974</name>
</gene>
<name>A0A382M609_9ZZZZ</name>
<dbReference type="GO" id="GO:0016491">
    <property type="term" value="F:oxidoreductase activity"/>
    <property type="evidence" value="ECO:0007669"/>
    <property type="project" value="InterPro"/>
</dbReference>
<dbReference type="AlphaFoldDB" id="A0A382M609"/>
<feature type="domain" description="Aldehyde dehydrogenase" evidence="1">
    <location>
        <begin position="30"/>
        <end position="112"/>
    </location>
</feature>
<proteinExistence type="predicted"/>
<protein>
    <recommendedName>
        <fullName evidence="1">Aldehyde dehydrogenase domain-containing protein</fullName>
    </recommendedName>
</protein>
<accession>A0A382M609</accession>